<comment type="subcellular location">
    <subcellularLocation>
        <location evidence="1">Cell membrane</location>
        <topology evidence="1">Multi-pass membrane protein</topology>
    </subcellularLocation>
</comment>
<feature type="region of interest" description="Disordered" evidence="8">
    <location>
        <begin position="373"/>
        <end position="398"/>
    </location>
</feature>
<keyword evidence="6 9" id="KW-0472">Membrane</keyword>
<keyword evidence="5 9" id="KW-1133">Transmembrane helix</keyword>
<dbReference type="GO" id="GO:0009103">
    <property type="term" value="P:lipopolysaccharide biosynthetic process"/>
    <property type="evidence" value="ECO:0007669"/>
    <property type="project" value="TreeGrafter"/>
</dbReference>
<feature type="transmembrane region" description="Helical" evidence="9">
    <location>
        <begin position="47"/>
        <end position="69"/>
    </location>
</feature>
<comment type="cofactor">
    <cofactor evidence="7">
        <name>Mg(2+)</name>
        <dbReference type="ChEBI" id="CHEBI:18420"/>
    </cofactor>
</comment>
<feature type="transmembrane region" description="Helical" evidence="9">
    <location>
        <begin position="286"/>
        <end position="313"/>
    </location>
</feature>
<evidence type="ECO:0000256" key="8">
    <source>
        <dbReference type="SAM" id="MobiDB-lite"/>
    </source>
</evidence>
<dbReference type="Pfam" id="PF00953">
    <property type="entry name" value="Glycos_transf_4"/>
    <property type="match status" value="1"/>
</dbReference>
<dbReference type="CDD" id="cd06853">
    <property type="entry name" value="GT_WecA_like"/>
    <property type="match status" value="1"/>
</dbReference>
<feature type="binding site" evidence="7">
    <location>
        <position position="157"/>
    </location>
    <ligand>
        <name>Mg(2+)</name>
        <dbReference type="ChEBI" id="CHEBI:18420"/>
    </ligand>
</feature>
<evidence type="ECO:0000313" key="11">
    <source>
        <dbReference type="Proteomes" id="UP000277864"/>
    </source>
</evidence>
<keyword evidence="7" id="KW-0479">Metal-binding</keyword>
<dbReference type="EMBL" id="PXZH01000001">
    <property type="protein sequence ID" value="RST89824.1"/>
    <property type="molecule type" value="Genomic_DNA"/>
</dbReference>
<keyword evidence="3 10" id="KW-0808">Transferase</keyword>
<evidence type="ECO:0000256" key="2">
    <source>
        <dbReference type="ARBA" id="ARBA00022475"/>
    </source>
</evidence>
<evidence type="ECO:0000256" key="5">
    <source>
        <dbReference type="ARBA" id="ARBA00022989"/>
    </source>
</evidence>
<organism evidence="10 11">
    <name type="scientific">Vagococcus humatus</name>
    <dbReference type="NCBI Taxonomy" id="1889241"/>
    <lineage>
        <taxon>Bacteria</taxon>
        <taxon>Bacillati</taxon>
        <taxon>Bacillota</taxon>
        <taxon>Bacilli</taxon>
        <taxon>Lactobacillales</taxon>
        <taxon>Enterococcaceae</taxon>
        <taxon>Vagococcus</taxon>
    </lineage>
</organism>
<feature type="transmembrane region" description="Helical" evidence="9">
    <location>
        <begin position="136"/>
        <end position="158"/>
    </location>
</feature>
<dbReference type="OrthoDB" id="9783652at2"/>
<evidence type="ECO:0000256" key="7">
    <source>
        <dbReference type="PIRSR" id="PIRSR600715-1"/>
    </source>
</evidence>
<evidence type="ECO:0000256" key="9">
    <source>
        <dbReference type="SAM" id="Phobius"/>
    </source>
</evidence>
<proteinExistence type="predicted"/>
<reference evidence="10 11" key="1">
    <citation type="submission" date="2018-03" db="EMBL/GenBank/DDBJ databases">
        <authorList>
            <person name="Gulvik C.A."/>
        </authorList>
    </citation>
    <scope>NUCLEOTIDE SEQUENCE [LARGE SCALE GENOMIC DNA]</scope>
    <source>
        <strain evidence="10 11">JCM 31581</strain>
    </source>
</reference>
<dbReference type="PROSITE" id="PS01348">
    <property type="entry name" value="MRAY_2"/>
    <property type="match status" value="1"/>
</dbReference>
<feature type="transmembrane region" description="Helical" evidence="9">
    <location>
        <begin position="106"/>
        <end position="124"/>
    </location>
</feature>
<feature type="transmembrane region" description="Helical" evidence="9">
    <location>
        <begin position="75"/>
        <end position="94"/>
    </location>
</feature>
<dbReference type="GO" id="GO:0046872">
    <property type="term" value="F:metal ion binding"/>
    <property type="evidence" value="ECO:0007669"/>
    <property type="project" value="UniProtKB-KW"/>
</dbReference>
<dbReference type="PANTHER" id="PTHR22926">
    <property type="entry name" value="PHOSPHO-N-ACETYLMURAMOYL-PENTAPEPTIDE-TRANSFERASE"/>
    <property type="match status" value="1"/>
</dbReference>
<keyword evidence="7" id="KW-0460">Magnesium</keyword>
<feature type="transmembrane region" description="Helical" evidence="9">
    <location>
        <begin position="241"/>
        <end position="265"/>
    </location>
</feature>
<dbReference type="InterPro" id="IPR018480">
    <property type="entry name" value="PNAcMuramoyl-5peptid_Trfase_CS"/>
</dbReference>
<feature type="compositionally biased region" description="Low complexity" evidence="8">
    <location>
        <begin position="389"/>
        <end position="398"/>
    </location>
</feature>
<dbReference type="GO" id="GO:0071555">
    <property type="term" value="P:cell wall organization"/>
    <property type="evidence" value="ECO:0007669"/>
    <property type="project" value="TreeGrafter"/>
</dbReference>
<accession>A0A3R9YDG8</accession>
<protein>
    <submittedName>
        <fullName evidence="10">Undecaprenyl-phosphate alpha-N-acetylglucosaminyl 1-phosphate transferase</fullName>
    </submittedName>
</protein>
<feature type="transmembrane region" description="Helical" evidence="9">
    <location>
        <begin position="165"/>
        <end position="185"/>
    </location>
</feature>
<dbReference type="GO" id="GO:0044038">
    <property type="term" value="P:cell wall macromolecule biosynthetic process"/>
    <property type="evidence" value="ECO:0007669"/>
    <property type="project" value="TreeGrafter"/>
</dbReference>
<feature type="transmembrane region" description="Helical" evidence="9">
    <location>
        <begin position="191"/>
        <end position="209"/>
    </location>
</feature>
<comment type="caution">
    <text evidence="10">The sequence shown here is derived from an EMBL/GenBank/DDBJ whole genome shotgun (WGS) entry which is preliminary data.</text>
</comment>
<name>A0A3R9YDG8_9ENTE</name>
<keyword evidence="11" id="KW-1185">Reference proteome</keyword>
<evidence type="ECO:0000313" key="10">
    <source>
        <dbReference type="EMBL" id="RST89824.1"/>
    </source>
</evidence>
<feature type="transmembrane region" description="Helical" evidence="9">
    <location>
        <begin position="216"/>
        <end position="235"/>
    </location>
</feature>
<dbReference type="InterPro" id="IPR000715">
    <property type="entry name" value="Glycosyl_transferase_4"/>
</dbReference>
<dbReference type="AlphaFoldDB" id="A0A3R9YDG8"/>
<evidence type="ECO:0000256" key="4">
    <source>
        <dbReference type="ARBA" id="ARBA00022692"/>
    </source>
</evidence>
<dbReference type="GO" id="GO:0016780">
    <property type="term" value="F:phosphotransferase activity, for other substituted phosphate groups"/>
    <property type="evidence" value="ECO:0007669"/>
    <property type="project" value="InterPro"/>
</dbReference>
<evidence type="ECO:0000256" key="3">
    <source>
        <dbReference type="ARBA" id="ARBA00022679"/>
    </source>
</evidence>
<evidence type="ECO:0000256" key="6">
    <source>
        <dbReference type="ARBA" id="ARBA00023136"/>
    </source>
</evidence>
<sequence>MNNSVLGLIIRLFLTLFIAVILTPLVRMLAFKIGATDKPGPRRVNKTVMPTMGGLAIYLTFVLATLIVFRPFIPFDYILPIIVSSTVIVLTGVIDDVKELSPKKKLIGILIAALIVYFWADIRLEHFQLPFLGELNLGIFSLPVTLLWITAITNAVNLIDGLDGLASGVSMIALTTMGIIANFFILRTDFHITLTIFILVACIAGFFPYNFHPAKIFLGDTGALFLGFMISVMSLQGLKTVTFISLISPLVILGVPITDTLYAIIRRKVNNKPISSADKMHLHHRLLSMGFTHRGAVLTIYGLALIFSFTALVYNYTSFWGAVLLTIILLLGLELFVELIGLVGPNRQPLLHVISYIGSKHYRECYKENKDMASCQKKQHKPDADTDESSSQSEDSPS</sequence>
<dbReference type="GO" id="GO:0005886">
    <property type="term" value="C:plasma membrane"/>
    <property type="evidence" value="ECO:0007669"/>
    <property type="project" value="UniProtKB-SubCell"/>
</dbReference>
<gene>
    <name evidence="10" type="ORF">C7P63_01725</name>
</gene>
<feature type="transmembrane region" description="Helical" evidence="9">
    <location>
        <begin position="319"/>
        <end position="343"/>
    </location>
</feature>
<evidence type="ECO:0000256" key="1">
    <source>
        <dbReference type="ARBA" id="ARBA00004651"/>
    </source>
</evidence>
<keyword evidence="4 9" id="KW-0812">Transmembrane</keyword>
<feature type="transmembrane region" description="Helical" evidence="9">
    <location>
        <begin position="6"/>
        <end position="26"/>
    </location>
</feature>
<dbReference type="RefSeq" id="WP_125942435.1">
    <property type="nucleotide sequence ID" value="NZ_PXZH01000001.1"/>
</dbReference>
<dbReference type="Proteomes" id="UP000277864">
    <property type="component" value="Unassembled WGS sequence"/>
</dbReference>
<feature type="binding site" evidence="7">
    <location>
        <position position="220"/>
    </location>
    <ligand>
        <name>Mg(2+)</name>
        <dbReference type="ChEBI" id="CHEBI:18420"/>
    </ligand>
</feature>
<dbReference type="PANTHER" id="PTHR22926:SF3">
    <property type="entry name" value="UNDECAPRENYL-PHOSPHATE ALPHA-N-ACETYLGLUCOSAMINYL 1-PHOSPHATE TRANSFERASE"/>
    <property type="match status" value="1"/>
</dbReference>
<keyword evidence="2" id="KW-1003">Cell membrane</keyword>